<evidence type="ECO:0000313" key="3">
    <source>
        <dbReference type="Proteomes" id="UP000175971"/>
    </source>
</evidence>
<protein>
    <recommendedName>
        <fullName evidence="4">UspA domain-containing protein</fullName>
    </recommendedName>
</protein>
<evidence type="ECO:0000256" key="1">
    <source>
        <dbReference type="SAM" id="MobiDB-lite"/>
    </source>
</evidence>
<organism evidence="2 3">
    <name type="scientific">Streptomyces nanshensis</name>
    <dbReference type="NCBI Taxonomy" id="518642"/>
    <lineage>
        <taxon>Bacteria</taxon>
        <taxon>Bacillati</taxon>
        <taxon>Actinomycetota</taxon>
        <taxon>Actinomycetes</taxon>
        <taxon>Kitasatosporales</taxon>
        <taxon>Streptomycetaceae</taxon>
        <taxon>Streptomyces</taxon>
    </lineage>
</organism>
<keyword evidence="3" id="KW-1185">Reference proteome</keyword>
<dbReference type="Gene3D" id="3.40.50.620">
    <property type="entry name" value="HUPs"/>
    <property type="match status" value="1"/>
</dbReference>
<dbReference type="InterPro" id="IPR014729">
    <property type="entry name" value="Rossmann-like_a/b/a_fold"/>
</dbReference>
<accession>A0A1E7LX64</accession>
<proteinExistence type="predicted"/>
<comment type="caution">
    <text evidence="2">The sequence shown here is derived from an EMBL/GenBank/DDBJ whole genome shotgun (WGS) entry which is preliminary data.</text>
</comment>
<dbReference type="PATRIC" id="fig|518642.7.peg.9326"/>
<evidence type="ECO:0008006" key="4">
    <source>
        <dbReference type="Google" id="ProtNLM"/>
    </source>
</evidence>
<feature type="compositionally biased region" description="Basic and acidic residues" evidence="1">
    <location>
        <begin position="158"/>
        <end position="171"/>
    </location>
</feature>
<dbReference type="AlphaFoldDB" id="A0A1E7LX64"/>
<name>A0A1E7LX64_9ACTN</name>
<dbReference type="SUPFAM" id="SSF52402">
    <property type="entry name" value="Adenine nucleotide alpha hydrolases-like"/>
    <property type="match status" value="1"/>
</dbReference>
<dbReference type="OrthoDB" id="4309322at2"/>
<evidence type="ECO:0000313" key="2">
    <source>
        <dbReference type="EMBL" id="OEV20737.1"/>
    </source>
</evidence>
<dbReference type="RefSeq" id="WP_070200802.1">
    <property type="nucleotide sequence ID" value="NZ_LJGZ01000021.1"/>
</dbReference>
<feature type="region of interest" description="Disordered" evidence="1">
    <location>
        <begin position="147"/>
        <end position="177"/>
    </location>
</feature>
<gene>
    <name evidence="2" type="ORF">AN221_11015</name>
</gene>
<reference evidence="2 3" key="1">
    <citation type="journal article" date="2016" name="Front. Microbiol.">
        <title>Comparative Genomics Analysis of Streptomyces Species Reveals Their Adaptation to the Marine Environment and Their Diversity at the Genomic Level.</title>
        <authorList>
            <person name="Tian X."/>
            <person name="Zhang Z."/>
            <person name="Yang T."/>
            <person name="Chen M."/>
            <person name="Li J."/>
            <person name="Chen F."/>
            <person name="Yang J."/>
            <person name="Li W."/>
            <person name="Zhang B."/>
            <person name="Zhang Z."/>
            <person name="Wu J."/>
            <person name="Zhang C."/>
            <person name="Long L."/>
            <person name="Xiao J."/>
        </authorList>
    </citation>
    <scope>NUCLEOTIDE SEQUENCE [LARGE SCALE GENOMIC DNA]</scope>
    <source>
        <strain evidence="2 3">SCSIO M10372</strain>
    </source>
</reference>
<dbReference type="Proteomes" id="UP000175971">
    <property type="component" value="Unassembled WGS sequence"/>
</dbReference>
<sequence length="177" mass="18880">MITLSLDGQPPLPAPHPHPVYVHAVTGRPAGGRILAVLTGSRADRDVAAHAGQLAARTGTKLTAAVALRSTGYSISALLHLVRARRLAAQADAVLAPRTEALTKAGHYQAVTVLLPARTNPYHRLPARTLRRLAHRTHTDTVITSVPIHPPGSHFTRLRPDHPCAVRDRTHAGTADP</sequence>
<dbReference type="EMBL" id="LJGZ01000021">
    <property type="protein sequence ID" value="OEV20737.1"/>
    <property type="molecule type" value="Genomic_DNA"/>
</dbReference>